<proteinExistence type="predicted"/>
<sequence>MDDQSDVRIPLRENPDPRRINLVVLCTLFAGAMAFGFAYLLIPKLNQQAGPRAFNVAILDEPGTSGRAERFAVVTGGGRIVESPTGTDYRAATGRPATFIDIIDGTPQYVGHLVRIDGASVQTVPGDKIFSIGPTEADSILVKMDEPTNPGHKGEHQLVVQPRDTVFLVGRLLKMPPVSTLRKWGLNDKERDQIGRQSAYIKANLVEDAP</sequence>
<dbReference type="AlphaFoldDB" id="A0A068NY34"/>
<protein>
    <submittedName>
        <fullName evidence="2">Uncharacterized protein</fullName>
    </submittedName>
</protein>
<name>A0A068NY34_FIMGI</name>
<reference evidence="2 3" key="1">
    <citation type="journal article" date="2014" name="PLoS ONE">
        <title>The first complete genome sequence of the class fimbriimonadia in the phylum armatimonadetes.</title>
        <authorList>
            <person name="Hu Z.Y."/>
            <person name="Wang Y.Z."/>
            <person name="Im W.T."/>
            <person name="Wang S.Y."/>
            <person name="Zhao G.P."/>
            <person name="Zheng H.J."/>
            <person name="Quan Z.X."/>
        </authorList>
    </citation>
    <scope>NUCLEOTIDE SEQUENCE [LARGE SCALE GENOMIC DNA]</scope>
    <source>
        <strain evidence="2">Gsoil 348</strain>
    </source>
</reference>
<keyword evidence="1" id="KW-0472">Membrane</keyword>
<keyword evidence="3" id="KW-1185">Reference proteome</keyword>
<dbReference type="HOGENOM" id="CLU_1308601_0_0_0"/>
<dbReference type="RefSeq" id="WP_025228315.1">
    <property type="nucleotide sequence ID" value="NZ_CP007139.1"/>
</dbReference>
<evidence type="ECO:0000313" key="2">
    <source>
        <dbReference type="EMBL" id="AIE87805.1"/>
    </source>
</evidence>
<evidence type="ECO:0000256" key="1">
    <source>
        <dbReference type="SAM" id="Phobius"/>
    </source>
</evidence>
<dbReference type="KEGG" id="fgi:OP10G_4437"/>
<feature type="transmembrane region" description="Helical" evidence="1">
    <location>
        <begin position="20"/>
        <end position="42"/>
    </location>
</feature>
<keyword evidence="1" id="KW-0812">Transmembrane</keyword>
<evidence type="ECO:0000313" key="3">
    <source>
        <dbReference type="Proteomes" id="UP000027982"/>
    </source>
</evidence>
<dbReference type="Proteomes" id="UP000027982">
    <property type="component" value="Chromosome"/>
</dbReference>
<accession>A0A068NY34</accession>
<gene>
    <name evidence="2" type="ORF">OP10G_4437</name>
</gene>
<keyword evidence="1" id="KW-1133">Transmembrane helix</keyword>
<dbReference type="EMBL" id="CP007139">
    <property type="protein sequence ID" value="AIE87805.1"/>
    <property type="molecule type" value="Genomic_DNA"/>
</dbReference>
<organism evidence="2 3">
    <name type="scientific">Fimbriimonas ginsengisoli Gsoil 348</name>
    <dbReference type="NCBI Taxonomy" id="661478"/>
    <lineage>
        <taxon>Bacteria</taxon>
        <taxon>Bacillati</taxon>
        <taxon>Armatimonadota</taxon>
        <taxon>Fimbriimonadia</taxon>
        <taxon>Fimbriimonadales</taxon>
        <taxon>Fimbriimonadaceae</taxon>
        <taxon>Fimbriimonas</taxon>
    </lineage>
</organism>